<organism evidence="3 4">
    <name type="scientific">Botryosphaeria dothidea</name>
    <dbReference type="NCBI Taxonomy" id="55169"/>
    <lineage>
        <taxon>Eukaryota</taxon>
        <taxon>Fungi</taxon>
        <taxon>Dikarya</taxon>
        <taxon>Ascomycota</taxon>
        <taxon>Pezizomycotina</taxon>
        <taxon>Dothideomycetes</taxon>
        <taxon>Dothideomycetes incertae sedis</taxon>
        <taxon>Botryosphaeriales</taxon>
        <taxon>Botryosphaeriaceae</taxon>
        <taxon>Botryosphaeria</taxon>
    </lineage>
</organism>
<dbReference type="EMBL" id="WWBZ02000040">
    <property type="protein sequence ID" value="KAF4305627.1"/>
    <property type="molecule type" value="Genomic_DNA"/>
</dbReference>
<feature type="chain" id="PRO_5034074843" description="Lysine-specific metallo-endopeptidase domain-containing protein" evidence="2">
    <location>
        <begin position="22"/>
        <end position="345"/>
    </location>
</feature>
<evidence type="ECO:0000256" key="1">
    <source>
        <dbReference type="SAM" id="MobiDB-lite"/>
    </source>
</evidence>
<keyword evidence="4" id="KW-1185">Reference proteome</keyword>
<protein>
    <recommendedName>
        <fullName evidence="5">Lysine-specific metallo-endopeptidase domain-containing protein</fullName>
    </recommendedName>
</protein>
<sequence length="345" mass="38242">MRLKLATRWALLLCAAVSSLALPAPELTSTKALAVRASTDLSKRALEDYFWVKPGKMDQGGCFDAVGSGDTTTFKDKLDKAREEALTIADGAVDALKMLLEDKPKEDDSASKEEYNKAMKWRKAQKSIFDLFAIEVDEREKPTGDVRNKIDSMIKDLEAFTETRNQDPPAELKKKPRIYCGDQGFSWVEPNAESPLKSKKKAGPDGAWYARGAADKDKTKSIPAKLMDVKPGGSRDSFCKPELKHTAVTLESDNIMVFCDQGLKYTTTQEEQKGSIKEGTELTTVRSLSRTFLHESLHLESQLSDPPIVTFKKGAENPEYEDDGKTVKRGGESGKKLVDYTDMAI</sequence>
<gene>
    <name evidence="3" type="ORF">GTA08_BOTSDO06995</name>
</gene>
<evidence type="ECO:0000256" key="2">
    <source>
        <dbReference type="SAM" id="SignalP"/>
    </source>
</evidence>
<evidence type="ECO:0008006" key="5">
    <source>
        <dbReference type="Google" id="ProtNLM"/>
    </source>
</evidence>
<dbReference type="AlphaFoldDB" id="A0A8H4IQV0"/>
<evidence type="ECO:0000313" key="3">
    <source>
        <dbReference type="EMBL" id="KAF4305627.1"/>
    </source>
</evidence>
<feature type="region of interest" description="Disordered" evidence="1">
    <location>
        <begin position="308"/>
        <end position="333"/>
    </location>
</feature>
<feature type="signal peptide" evidence="2">
    <location>
        <begin position="1"/>
        <end position="21"/>
    </location>
</feature>
<accession>A0A8H4IQV0</accession>
<reference evidence="3" key="1">
    <citation type="submission" date="2020-04" db="EMBL/GenBank/DDBJ databases">
        <title>Genome Assembly and Annotation of Botryosphaeria dothidea sdau 11-99, a Latent Pathogen of Apple Fruit Ring Rot in China.</title>
        <authorList>
            <person name="Yu C."/>
            <person name="Diao Y."/>
            <person name="Lu Q."/>
            <person name="Zhao J."/>
            <person name="Cui S."/>
            <person name="Peng C."/>
            <person name="He B."/>
            <person name="Liu H."/>
        </authorList>
    </citation>
    <scope>NUCLEOTIDE SEQUENCE [LARGE SCALE GENOMIC DNA]</scope>
    <source>
        <strain evidence="3">Sdau11-99</strain>
    </source>
</reference>
<comment type="caution">
    <text evidence="3">The sequence shown here is derived from an EMBL/GenBank/DDBJ whole genome shotgun (WGS) entry which is preliminary data.</text>
</comment>
<name>A0A8H4IQV0_9PEZI</name>
<evidence type="ECO:0000313" key="4">
    <source>
        <dbReference type="Proteomes" id="UP000572817"/>
    </source>
</evidence>
<dbReference type="OrthoDB" id="3960568at2759"/>
<proteinExistence type="predicted"/>
<feature type="compositionally biased region" description="Basic and acidic residues" evidence="1">
    <location>
        <begin position="323"/>
        <end position="333"/>
    </location>
</feature>
<dbReference type="Proteomes" id="UP000572817">
    <property type="component" value="Unassembled WGS sequence"/>
</dbReference>
<keyword evidence="2" id="KW-0732">Signal</keyword>